<proteinExistence type="inferred from homology"/>
<dbReference type="SUPFAM" id="SSF53187">
    <property type="entry name" value="Zn-dependent exopeptidases"/>
    <property type="match status" value="1"/>
</dbReference>
<comment type="caution">
    <text evidence="11">The sequence shown here is derived from an EMBL/GenBank/DDBJ whole genome shotgun (WGS) entry which is preliminary data.</text>
</comment>
<feature type="chain" id="PRO_5041245327" description="Peptidase M14 domain-containing protein" evidence="9">
    <location>
        <begin position="22"/>
        <end position="411"/>
    </location>
</feature>
<keyword evidence="5" id="KW-0862">Zinc</keyword>
<dbReference type="GO" id="GO:0004181">
    <property type="term" value="F:metallocarboxypeptidase activity"/>
    <property type="evidence" value="ECO:0007669"/>
    <property type="project" value="InterPro"/>
</dbReference>
<protein>
    <recommendedName>
        <fullName evidence="10">Peptidase M14 domain-containing protein</fullName>
    </recommendedName>
</protein>
<dbReference type="Proteomes" id="UP000018466">
    <property type="component" value="Unassembled WGS sequence"/>
</dbReference>
<evidence type="ECO:0000313" key="11">
    <source>
        <dbReference type="EMBL" id="EHO18234.1"/>
    </source>
</evidence>
<name>A0AA36Y6S2_9FIRM</name>
<dbReference type="EMBL" id="AGEL01000003">
    <property type="protein sequence ID" value="EHO18234.1"/>
    <property type="molecule type" value="Genomic_DNA"/>
</dbReference>
<keyword evidence="9" id="KW-0732">Signal</keyword>
<evidence type="ECO:0000313" key="12">
    <source>
        <dbReference type="Proteomes" id="UP000018466"/>
    </source>
</evidence>
<dbReference type="GO" id="GO:0005615">
    <property type="term" value="C:extracellular space"/>
    <property type="evidence" value="ECO:0007669"/>
    <property type="project" value="TreeGrafter"/>
</dbReference>
<dbReference type="InterPro" id="IPR000834">
    <property type="entry name" value="Peptidase_M14"/>
</dbReference>
<evidence type="ECO:0000256" key="5">
    <source>
        <dbReference type="ARBA" id="ARBA00022833"/>
    </source>
</evidence>
<dbReference type="PANTHER" id="PTHR11705">
    <property type="entry name" value="PROTEASE FAMILY M14 CARBOXYPEPTIDASE A,B"/>
    <property type="match status" value="1"/>
</dbReference>
<evidence type="ECO:0000256" key="4">
    <source>
        <dbReference type="ARBA" id="ARBA00022801"/>
    </source>
</evidence>
<keyword evidence="4" id="KW-0378">Hydrolase</keyword>
<feature type="signal peptide" evidence="9">
    <location>
        <begin position="1"/>
        <end position="21"/>
    </location>
</feature>
<evidence type="ECO:0000259" key="10">
    <source>
        <dbReference type="PROSITE" id="PS52035"/>
    </source>
</evidence>
<feature type="domain" description="Peptidase M14" evidence="10">
    <location>
        <begin position="96"/>
        <end position="399"/>
    </location>
</feature>
<dbReference type="RefSeq" id="WP_009532252.1">
    <property type="nucleotide sequence ID" value="NZ_JH590861.1"/>
</dbReference>
<reference evidence="11 12" key="1">
    <citation type="submission" date="2011-10" db="EMBL/GenBank/DDBJ databases">
        <title>The Genome Sequence of Lachnospiraceae bacterium ACC2.</title>
        <authorList>
            <consortium name="The Broad Institute Genome Sequencing Platform"/>
            <person name="Earl A."/>
            <person name="Ward D."/>
            <person name="Feldgarden M."/>
            <person name="Gevers D."/>
            <person name="Sizova M."/>
            <person name="Hazen A."/>
            <person name="Epstein S."/>
            <person name="Young S.K."/>
            <person name="Zeng Q."/>
            <person name="Gargeya S."/>
            <person name="Fitzgerald M."/>
            <person name="Haas B."/>
            <person name="Abouelleil A."/>
            <person name="Alvarado L."/>
            <person name="Arachchi H.M."/>
            <person name="Berlin A."/>
            <person name="Brown A."/>
            <person name="Chapman S.B."/>
            <person name="Chen Z."/>
            <person name="Dunbar C."/>
            <person name="Freedman E."/>
            <person name="Gearin G."/>
            <person name="Goldberg J."/>
            <person name="Griggs A."/>
            <person name="Gujja S."/>
            <person name="Heiman D."/>
            <person name="Howarth C."/>
            <person name="Larson L."/>
            <person name="Lui A."/>
            <person name="MacDonald P.J.P."/>
            <person name="Montmayeur A."/>
            <person name="Murphy C."/>
            <person name="Neiman D."/>
            <person name="Pearson M."/>
            <person name="Priest M."/>
            <person name="Roberts A."/>
            <person name="Saif S."/>
            <person name="Shea T."/>
            <person name="Shenoy N."/>
            <person name="Sisk P."/>
            <person name="Stolte C."/>
            <person name="Sykes S."/>
            <person name="Wortman J."/>
            <person name="Nusbaum C."/>
            <person name="Birren B."/>
        </authorList>
    </citation>
    <scope>NUCLEOTIDE SEQUENCE [LARGE SCALE GENOMIC DNA]</scope>
    <source>
        <strain evidence="11 12">ACC2</strain>
    </source>
</reference>
<dbReference type="Pfam" id="PF00246">
    <property type="entry name" value="Peptidase_M14"/>
    <property type="match status" value="1"/>
</dbReference>
<evidence type="ECO:0000256" key="1">
    <source>
        <dbReference type="ARBA" id="ARBA00001947"/>
    </source>
</evidence>
<dbReference type="GeneID" id="86940204"/>
<keyword evidence="3" id="KW-0645">Protease</keyword>
<evidence type="ECO:0000256" key="3">
    <source>
        <dbReference type="ARBA" id="ARBA00022670"/>
    </source>
</evidence>
<dbReference type="AlphaFoldDB" id="A0AA36Y6S2"/>
<gene>
    <name evidence="11" type="ORF">HMPREF9623_00418</name>
</gene>
<accession>A0AA36Y6S2</accession>
<evidence type="ECO:0000256" key="7">
    <source>
        <dbReference type="PROSITE-ProRule" id="PRU01379"/>
    </source>
</evidence>
<comment type="similarity">
    <text evidence="2 7">Belongs to the peptidase M14 family.</text>
</comment>
<dbReference type="PANTHER" id="PTHR11705:SF143">
    <property type="entry name" value="SLL0236 PROTEIN"/>
    <property type="match status" value="1"/>
</dbReference>
<keyword evidence="6" id="KW-0482">Metalloprotease</keyword>
<dbReference type="PROSITE" id="PS51257">
    <property type="entry name" value="PROKAR_LIPOPROTEIN"/>
    <property type="match status" value="1"/>
</dbReference>
<evidence type="ECO:0000256" key="8">
    <source>
        <dbReference type="SAM" id="MobiDB-lite"/>
    </source>
</evidence>
<evidence type="ECO:0000256" key="9">
    <source>
        <dbReference type="SAM" id="SignalP"/>
    </source>
</evidence>
<dbReference type="GO" id="GO:0008270">
    <property type="term" value="F:zinc ion binding"/>
    <property type="evidence" value="ECO:0007669"/>
    <property type="project" value="InterPro"/>
</dbReference>
<dbReference type="SMART" id="SM00631">
    <property type="entry name" value="Zn_pept"/>
    <property type="match status" value="1"/>
</dbReference>
<organism evidence="11 12">
    <name type="scientific">Stomatobaculum longum</name>
    <dbReference type="NCBI Taxonomy" id="796942"/>
    <lineage>
        <taxon>Bacteria</taxon>
        <taxon>Bacillati</taxon>
        <taxon>Bacillota</taxon>
        <taxon>Clostridia</taxon>
        <taxon>Lachnospirales</taxon>
        <taxon>Lachnospiraceae</taxon>
        <taxon>Stomatobaculum</taxon>
    </lineage>
</organism>
<dbReference type="PROSITE" id="PS52035">
    <property type="entry name" value="PEPTIDASE_M14"/>
    <property type="match status" value="1"/>
</dbReference>
<feature type="active site" description="Proton donor/acceptor" evidence="7">
    <location>
        <position position="368"/>
    </location>
</feature>
<dbReference type="GO" id="GO:0006508">
    <property type="term" value="P:proteolysis"/>
    <property type="evidence" value="ECO:0007669"/>
    <property type="project" value="UniProtKB-KW"/>
</dbReference>
<feature type="region of interest" description="Disordered" evidence="8">
    <location>
        <begin position="50"/>
        <end position="81"/>
    </location>
</feature>
<comment type="cofactor">
    <cofactor evidence="1">
        <name>Zn(2+)</name>
        <dbReference type="ChEBI" id="CHEBI:29105"/>
    </cofactor>
</comment>
<dbReference type="Gene3D" id="3.40.630.10">
    <property type="entry name" value="Zn peptidases"/>
    <property type="match status" value="1"/>
</dbReference>
<keyword evidence="12" id="KW-1185">Reference proteome</keyword>
<evidence type="ECO:0000256" key="2">
    <source>
        <dbReference type="ARBA" id="ARBA00005988"/>
    </source>
</evidence>
<sequence>MKKKFVGVLFLCCIAASVACGAKSQEVKAVGQTTVAAKVKKNTHVASHAAAVTESGAAETTSAANERAAETASTAESSEAPTEALAAETYLCFQSSRYTYGEFQRDLSQLQKQAGSALRVDVLDKTVDGNQLYDLRIGNPEAKHHLLVFGGIHAREYITVQLVMRQTVELLAAQQKNGSFRDAAIRDLLADTEIHLIPMANPDGVSISQLGMDGIHTEAVRETVRNIASKDGKQLTAGYLQQWKSNANGVDLNRNFDALWESYNDHLGHASADHYKGTAPECEIESKALADLTRRVKFDATLSYHTQGEVIYWNFGQEGALRDMTLALAKRTAELTGYRLDGNFQVLDTAGYKDWAISKMGIPSLTIEAGHGGNPVDPTQMESIWRENKDVVPMTLEMIVKGEVHRISETK</sequence>
<evidence type="ECO:0000256" key="6">
    <source>
        <dbReference type="ARBA" id="ARBA00023049"/>
    </source>
</evidence>